<organism evidence="1 2">
    <name type="scientific">Candidatus Manganitrophus noduliformans</name>
    <dbReference type="NCBI Taxonomy" id="2606439"/>
    <lineage>
        <taxon>Bacteria</taxon>
        <taxon>Pseudomonadati</taxon>
        <taxon>Nitrospirota</taxon>
        <taxon>Nitrospiria</taxon>
        <taxon>Candidatus Troglogloeales</taxon>
        <taxon>Candidatus Manganitrophaceae</taxon>
        <taxon>Candidatus Manganitrophus</taxon>
    </lineage>
</organism>
<dbReference type="GO" id="GO:0016746">
    <property type="term" value="F:acyltransferase activity"/>
    <property type="evidence" value="ECO:0007669"/>
    <property type="project" value="InterPro"/>
</dbReference>
<sequence length="356" mass="37848">MKPHVSIVGIGTVTSVGLSAAQTAASVRAGVSRLSEIGWEGKDGNPYRGGFLKEERLPGLHRKVVDITADSVPARLLQLAGPALKEAAETLPSRGESIGLIIGLRSLEPLQGLAPETFFENLMRQSQVRFDPRASTIVVGGRAAGLLAIQEAAHRIAGGFDRPLIAGGIDSYYAFPRLVDLDFDGRILNEANLDGFIPGEGAGFVALAPASRRPESRPLGRLLATAKGFEPGHLYSEAPMQAEGMTQTLADLFEQVSPEWLPCYTAYVNLTGEQLGAKEWSIASMRNRPFLSEALNVLHPAEAFGEAGAAMGPIMVALGLRGWMRAYHAGPLLVACSADHGECAAVYLAPNRKEEG</sequence>
<evidence type="ECO:0000313" key="1">
    <source>
        <dbReference type="EMBL" id="NKE72405.1"/>
    </source>
</evidence>
<dbReference type="AlphaFoldDB" id="A0A7X6DS97"/>
<proteinExistence type="predicted"/>
<dbReference type="RefSeq" id="WP_168062002.1">
    <property type="nucleotide sequence ID" value="NZ_VTOW01000003.1"/>
</dbReference>
<dbReference type="SUPFAM" id="SSF53901">
    <property type="entry name" value="Thiolase-like"/>
    <property type="match status" value="1"/>
</dbReference>
<dbReference type="Gene3D" id="3.40.47.10">
    <property type="match status" value="1"/>
</dbReference>
<protein>
    <submittedName>
        <fullName evidence="1">Uncharacterized protein</fullName>
    </submittedName>
</protein>
<keyword evidence="2" id="KW-1185">Reference proteome</keyword>
<gene>
    <name evidence="1" type="ORF">MNODULE_16765</name>
</gene>
<reference evidence="1 2" key="1">
    <citation type="journal article" date="2020" name="Nature">
        <title>Bacterial chemolithoautotrophy via manganese oxidation.</title>
        <authorList>
            <person name="Yu H."/>
            <person name="Leadbetter J.R."/>
        </authorList>
    </citation>
    <scope>NUCLEOTIDE SEQUENCE [LARGE SCALE GENOMIC DNA]</scope>
    <source>
        <strain evidence="1 2">Mn-1</strain>
    </source>
</reference>
<dbReference type="InterPro" id="IPR016039">
    <property type="entry name" value="Thiolase-like"/>
</dbReference>
<comment type="caution">
    <text evidence="1">The sequence shown here is derived from an EMBL/GenBank/DDBJ whole genome shotgun (WGS) entry which is preliminary data.</text>
</comment>
<evidence type="ECO:0000313" key="2">
    <source>
        <dbReference type="Proteomes" id="UP000534783"/>
    </source>
</evidence>
<dbReference type="Proteomes" id="UP000534783">
    <property type="component" value="Unassembled WGS sequence"/>
</dbReference>
<accession>A0A7X6DS97</accession>
<name>A0A7X6DS97_9BACT</name>
<dbReference type="EMBL" id="VTOW01000003">
    <property type="protein sequence ID" value="NKE72405.1"/>
    <property type="molecule type" value="Genomic_DNA"/>
</dbReference>